<feature type="region of interest" description="Disordered" evidence="4">
    <location>
        <begin position="1"/>
        <end position="23"/>
    </location>
</feature>
<dbReference type="InterPro" id="IPR036388">
    <property type="entry name" value="WH-like_DNA-bd_sf"/>
</dbReference>
<name>A0A2A7SE68_BURGA</name>
<keyword evidence="3" id="KW-0804">Transcription</keyword>
<dbReference type="PROSITE" id="PS50949">
    <property type="entry name" value="HTH_GNTR"/>
    <property type="match status" value="1"/>
</dbReference>
<dbReference type="Pfam" id="PF07729">
    <property type="entry name" value="FCD"/>
    <property type="match status" value="1"/>
</dbReference>
<dbReference type="InterPro" id="IPR008920">
    <property type="entry name" value="TF_FadR/GntR_C"/>
</dbReference>
<dbReference type="SUPFAM" id="SSF48008">
    <property type="entry name" value="GntR ligand-binding domain-like"/>
    <property type="match status" value="1"/>
</dbReference>
<dbReference type="RefSeq" id="WP_036040390.1">
    <property type="nucleotide sequence ID" value="NZ_CADEPO010000006.1"/>
</dbReference>
<dbReference type="AlphaFoldDB" id="A0A2A7SE68"/>
<dbReference type="PANTHER" id="PTHR43537">
    <property type="entry name" value="TRANSCRIPTIONAL REGULATOR, GNTR FAMILY"/>
    <property type="match status" value="1"/>
</dbReference>
<dbReference type="GO" id="GO:0003677">
    <property type="term" value="F:DNA binding"/>
    <property type="evidence" value="ECO:0007669"/>
    <property type="project" value="UniProtKB-KW"/>
</dbReference>
<dbReference type="PRINTS" id="PR00035">
    <property type="entry name" value="HTHGNTR"/>
</dbReference>
<dbReference type="InterPro" id="IPR036390">
    <property type="entry name" value="WH_DNA-bd_sf"/>
</dbReference>
<sequence length="238" mass="26723">MTMQDLSEPPGSSPARSPSSGKLVRSTTVDLALEAIRGKILRGELPPGAPLRQEALAEELGVSRVPVREAITRLQGEGFVTIIPHKGAYVCAISADEVRETFEIRLRLEPWIFGRAMPASSETTFEAARALVLQMDEATETTWGQLNWRFHETLYAPSGLDLAIETLRRLNDRNERYFRFQVVNVPIREHTRREHLEMIELSRARDVRGGAALLREHLQHAMRDIVGVAERLLAPRGA</sequence>
<reference evidence="6" key="1">
    <citation type="submission" date="2017-09" db="EMBL/GenBank/DDBJ databases">
        <title>FDA dAtabase for Regulatory Grade micrObial Sequences (FDA-ARGOS): Supporting development and validation of Infectious Disease Dx tests.</title>
        <authorList>
            <person name="Minogue T."/>
            <person name="Wolcott M."/>
            <person name="Wasieloski L."/>
            <person name="Aguilar W."/>
            <person name="Moore D."/>
            <person name="Tallon L."/>
            <person name="Sadzewicz L."/>
            <person name="Ott S."/>
            <person name="Zhao X."/>
            <person name="Nagaraj S."/>
            <person name="Vavikolanu K."/>
            <person name="Aluvathingal J."/>
            <person name="Nadendla S."/>
            <person name="Sichtig H."/>
        </authorList>
    </citation>
    <scope>NUCLEOTIDE SEQUENCE [LARGE SCALE GENOMIC DNA]</scope>
    <source>
        <strain evidence="6">FDAARGOS_390</strain>
    </source>
</reference>
<keyword evidence="1" id="KW-0805">Transcription regulation</keyword>
<dbReference type="PANTHER" id="PTHR43537:SF41">
    <property type="entry name" value="TRANSCRIPTIONAL REGULATORY PROTEIN"/>
    <property type="match status" value="1"/>
</dbReference>
<accession>A0A2A7SE68</accession>
<dbReference type="Proteomes" id="UP000220629">
    <property type="component" value="Unassembled WGS sequence"/>
</dbReference>
<protein>
    <submittedName>
        <fullName evidence="5">GntR family transcriptional regulator</fullName>
    </submittedName>
</protein>
<feature type="compositionally biased region" description="Low complexity" evidence="4">
    <location>
        <begin position="7"/>
        <end position="20"/>
    </location>
</feature>
<dbReference type="InterPro" id="IPR000524">
    <property type="entry name" value="Tscrpt_reg_HTH_GntR"/>
</dbReference>
<evidence type="ECO:0000313" key="5">
    <source>
        <dbReference type="EMBL" id="PEH41743.1"/>
    </source>
</evidence>
<evidence type="ECO:0000256" key="3">
    <source>
        <dbReference type="ARBA" id="ARBA00023163"/>
    </source>
</evidence>
<dbReference type="SUPFAM" id="SSF46785">
    <property type="entry name" value="Winged helix' DNA-binding domain"/>
    <property type="match status" value="1"/>
</dbReference>
<evidence type="ECO:0000256" key="4">
    <source>
        <dbReference type="SAM" id="MobiDB-lite"/>
    </source>
</evidence>
<evidence type="ECO:0000256" key="1">
    <source>
        <dbReference type="ARBA" id="ARBA00023015"/>
    </source>
</evidence>
<comment type="caution">
    <text evidence="5">The sequence shown here is derived from an EMBL/GenBank/DDBJ whole genome shotgun (WGS) entry which is preliminary data.</text>
</comment>
<evidence type="ECO:0000313" key="6">
    <source>
        <dbReference type="Proteomes" id="UP000220629"/>
    </source>
</evidence>
<evidence type="ECO:0000256" key="2">
    <source>
        <dbReference type="ARBA" id="ARBA00023125"/>
    </source>
</evidence>
<dbReference type="SMART" id="SM00345">
    <property type="entry name" value="HTH_GNTR"/>
    <property type="match status" value="1"/>
</dbReference>
<dbReference type="SMART" id="SM00895">
    <property type="entry name" value="FCD"/>
    <property type="match status" value="1"/>
</dbReference>
<keyword evidence="2" id="KW-0238">DNA-binding</keyword>
<dbReference type="GO" id="GO:0003700">
    <property type="term" value="F:DNA-binding transcription factor activity"/>
    <property type="evidence" value="ECO:0007669"/>
    <property type="project" value="InterPro"/>
</dbReference>
<dbReference type="Gene3D" id="1.20.120.530">
    <property type="entry name" value="GntR ligand-binding domain-like"/>
    <property type="match status" value="1"/>
</dbReference>
<dbReference type="CDD" id="cd07377">
    <property type="entry name" value="WHTH_GntR"/>
    <property type="match status" value="1"/>
</dbReference>
<gene>
    <name evidence="5" type="ORF">CRM94_06015</name>
</gene>
<dbReference type="Gene3D" id="1.10.10.10">
    <property type="entry name" value="Winged helix-like DNA-binding domain superfamily/Winged helix DNA-binding domain"/>
    <property type="match status" value="1"/>
</dbReference>
<proteinExistence type="predicted"/>
<dbReference type="InterPro" id="IPR011711">
    <property type="entry name" value="GntR_C"/>
</dbReference>
<dbReference type="EMBL" id="PDDY01000001">
    <property type="protein sequence ID" value="PEH41743.1"/>
    <property type="molecule type" value="Genomic_DNA"/>
</dbReference>
<organism evidence="5 6">
    <name type="scientific">Burkholderia gladioli</name>
    <name type="common">Pseudomonas marginata</name>
    <name type="synonym">Phytomonas marginata</name>
    <dbReference type="NCBI Taxonomy" id="28095"/>
    <lineage>
        <taxon>Bacteria</taxon>
        <taxon>Pseudomonadati</taxon>
        <taxon>Pseudomonadota</taxon>
        <taxon>Betaproteobacteria</taxon>
        <taxon>Burkholderiales</taxon>
        <taxon>Burkholderiaceae</taxon>
        <taxon>Burkholderia</taxon>
    </lineage>
</organism>
<dbReference type="Pfam" id="PF00392">
    <property type="entry name" value="GntR"/>
    <property type="match status" value="1"/>
</dbReference>